<protein>
    <submittedName>
        <fullName evidence="2">Uncharacterized protein</fullName>
    </submittedName>
</protein>
<proteinExistence type="predicted"/>
<name>A0ABD1YIQ4_9MARC</name>
<dbReference type="AlphaFoldDB" id="A0ABD1YIQ4"/>
<organism evidence="2 3">
    <name type="scientific">Riccia fluitans</name>
    <dbReference type="NCBI Taxonomy" id="41844"/>
    <lineage>
        <taxon>Eukaryota</taxon>
        <taxon>Viridiplantae</taxon>
        <taxon>Streptophyta</taxon>
        <taxon>Embryophyta</taxon>
        <taxon>Marchantiophyta</taxon>
        <taxon>Marchantiopsida</taxon>
        <taxon>Marchantiidae</taxon>
        <taxon>Marchantiales</taxon>
        <taxon>Ricciaceae</taxon>
        <taxon>Riccia</taxon>
    </lineage>
</organism>
<gene>
    <name evidence="2" type="ORF">R1flu_015202</name>
</gene>
<comment type="caution">
    <text evidence="2">The sequence shown here is derived from an EMBL/GenBank/DDBJ whole genome shotgun (WGS) entry which is preliminary data.</text>
</comment>
<keyword evidence="3" id="KW-1185">Reference proteome</keyword>
<evidence type="ECO:0000313" key="3">
    <source>
        <dbReference type="Proteomes" id="UP001605036"/>
    </source>
</evidence>
<feature type="compositionally biased region" description="Basic and acidic residues" evidence="1">
    <location>
        <begin position="41"/>
        <end position="70"/>
    </location>
</feature>
<evidence type="ECO:0000313" key="2">
    <source>
        <dbReference type="EMBL" id="KAL2630516.1"/>
    </source>
</evidence>
<evidence type="ECO:0000256" key="1">
    <source>
        <dbReference type="SAM" id="MobiDB-lite"/>
    </source>
</evidence>
<accession>A0ABD1YIQ4</accession>
<sequence length="70" mass="7924">MGHGDDLGQQPTWRPRGRTDKCLKTRQSRTAANGDSVEPNKQTEKQKYHRGLKPENAKQRGNHDRAKSAV</sequence>
<feature type="region of interest" description="Disordered" evidence="1">
    <location>
        <begin position="1"/>
        <end position="70"/>
    </location>
</feature>
<dbReference type="Proteomes" id="UP001605036">
    <property type="component" value="Unassembled WGS sequence"/>
</dbReference>
<dbReference type="EMBL" id="JBHFFA010000004">
    <property type="protein sequence ID" value="KAL2630516.1"/>
    <property type="molecule type" value="Genomic_DNA"/>
</dbReference>
<reference evidence="2 3" key="1">
    <citation type="submission" date="2024-09" db="EMBL/GenBank/DDBJ databases">
        <title>Chromosome-scale assembly of Riccia fluitans.</title>
        <authorList>
            <person name="Paukszto L."/>
            <person name="Sawicki J."/>
            <person name="Karawczyk K."/>
            <person name="Piernik-Szablinska J."/>
            <person name="Szczecinska M."/>
            <person name="Mazdziarz M."/>
        </authorList>
    </citation>
    <scope>NUCLEOTIDE SEQUENCE [LARGE SCALE GENOMIC DNA]</scope>
    <source>
        <strain evidence="2">Rf_01</strain>
        <tissue evidence="2">Aerial parts of the thallus</tissue>
    </source>
</reference>